<dbReference type="Proteomes" id="UP000095283">
    <property type="component" value="Unplaced"/>
</dbReference>
<dbReference type="WBParaSite" id="Hba_12007">
    <property type="protein sequence ID" value="Hba_12007"/>
    <property type="gene ID" value="Hba_12007"/>
</dbReference>
<evidence type="ECO:0000313" key="2">
    <source>
        <dbReference type="WBParaSite" id="Hba_12007"/>
    </source>
</evidence>
<proteinExistence type="predicted"/>
<evidence type="ECO:0000313" key="1">
    <source>
        <dbReference type="Proteomes" id="UP000095283"/>
    </source>
</evidence>
<protein>
    <submittedName>
        <fullName evidence="2">TGc domain-containing protein</fullName>
    </submittedName>
</protein>
<accession>A0A1I7X335</accession>
<reference evidence="2" key="1">
    <citation type="submission" date="2016-11" db="UniProtKB">
        <authorList>
            <consortium name="WormBaseParasite"/>
        </authorList>
    </citation>
    <scope>IDENTIFICATION</scope>
</reference>
<organism evidence="1 2">
    <name type="scientific">Heterorhabditis bacteriophora</name>
    <name type="common">Entomopathogenic nematode worm</name>
    <dbReference type="NCBI Taxonomy" id="37862"/>
    <lineage>
        <taxon>Eukaryota</taxon>
        <taxon>Metazoa</taxon>
        <taxon>Ecdysozoa</taxon>
        <taxon>Nematoda</taxon>
        <taxon>Chromadorea</taxon>
        <taxon>Rhabditida</taxon>
        <taxon>Rhabditina</taxon>
        <taxon>Rhabditomorpha</taxon>
        <taxon>Strongyloidea</taxon>
        <taxon>Heterorhabditidae</taxon>
        <taxon>Heterorhabditis</taxon>
    </lineage>
</organism>
<dbReference type="AlphaFoldDB" id="A0A1I7X335"/>
<keyword evidence="1" id="KW-1185">Reference proteome</keyword>
<name>A0A1I7X335_HETBA</name>
<sequence length="206" mass="23733">MAVKKRKFCGLRRITRSASLEPVGLVALMLQKLRCGESCTSCPQLTQGHKDERLCWAKIFMRCNWEKVIFSDGKFNLDGSDGFHSYWRDLCKICDTFQLEISMEEVLWFGRGLSECLRTSSSLVSPTFSKRYLHFPMPPFMSVKARKRLKSNEVDTPDLDLMENLWVILVWRIKDLKSAINKSWSEVDKGVVNHLVINKSGSCTEN</sequence>